<evidence type="ECO:0000259" key="12">
    <source>
        <dbReference type="Pfam" id="PF00263"/>
    </source>
</evidence>
<evidence type="ECO:0000313" key="15">
    <source>
        <dbReference type="EMBL" id="AIC10437.1"/>
    </source>
</evidence>
<sequence>MISRLLTVSIVTALLGACVTPPSPMIKRNTFLHKHPATADIPTTQLPDAVGTATVPLPDTTETPNALLSDAGGPLPVIRRGNGEVINQTVAATPPPSMGVAGKGSAIFNFEGESLQAVVKAILGDMLGQNYFIASGVQGTVTLSTPKPVSSAQALSLLEMVLGWNNARMIYNNGRYSIVQADQALVGTVAPSTAPSAVARGFEVRVVPLKYISASEMKKVLDPYARPNAIVSIDTTRNLITLAGTRVELENYLRTVQIFDVDWLSGMSVGVFPIQSGKADKVAADLEKVFGESGKTPSAGMFRFMPLESANAVLVITPQASYLDQIQKWLDSVDSVGGALSLFSYALKYIKANDLANRLAEVFGVGSRREDSNVSLAPGAQLGVLGSGGSGDNLPSAGGGGSLSAVPSNGGADNTSSANGGVGGSTLQLSPRTQGNGSVTLHVQGDTVGVSAVEEINTLLVRATPQAWKSIRDVIEKLDVMPIQVHIEAQVAEVSLTNQLSYGVNWFFQNSVNAAADAADNGASNGTGIGLGAGLPSAAGRSGWKSIAGKATSNGLAWTFLGKNAAAIINALDQVTQVRLLQTPSVFVRNNAEATLNVGARIPINSTSINTGLGSNSTYSSVQYIDTGVILKVRPRVTKDGMVFLDIVQEVSTPGSLPAACSSASSTLVNSAACNVQINTRRIKTEAAVQSGDTIMLAGLIDSNSGKGSNGVPFLSKVPIVGGLFGTKAQNNNRREIIVLLTPEIVRNPQEARNLTDEYSQKFNAMEPLPGLNTK</sequence>
<dbReference type="InterPro" id="IPR013356">
    <property type="entry name" value="T2SS_GspD"/>
</dbReference>
<feature type="compositionally biased region" description="Gly residues" evidence="11">
    <location>
        <begin position="387"/>
        <end position="402"/>
    </location>
</feature>
<dbReference type="PROSITE" id="PS51257">
    <property type="entry name" value="PROKAR_LIPOPROTEIN"/>
    <property type="match status" value="1"/>
</dbReference>
<evidence type="ECO:0000256" key="2">
    <source>
        <dbReference type="ARBA" id="ARBA00006980"/>
    </source>
</evidence>
<evidence type="ECO:0000256" key="3">
    <source>
        <dbReference type="ARBA" id="ARBA00022448"/>
    </source>
</evidence>
<comment type="similarity">
    <text evidence="2">Belongs to the bacterial secretin family. GSP D subfamily.</text>
</comment>
<evidence type="ECO:0000256" key="11">
    <source>
        <dbReference type="SAM" id="MobiDB-lite"/>
    </source>
</evidence>
<reference evidence="15 16" key="1">
    <citation type="submission" date="2013-08" db="EMBL/GenBank/DDBJ databases">
        <authorList>
            <person name="Stouthamer R."/>
            <person name="Nunney L."/>
        </authorList>
    </citation>
    <scope>NUCLEOTIDE SEQUENCE [LARGE SCALE GENOMIC DNA]</scope>
    <source>
        <strain evidence="16">ann-1</strain>
    </source>
</reference>
<feature type="domain" description="NolW-like" evidence="13">
    <location>
        <begin position="204"/>
        <end position="263"/>
    </location>
</feature>
<feature type="domain" description="Type II/III secretion system secretin-like" evidence="12">
    <location>
        <begin position="571"/>
        <end position="747"/>
    </location>
</feature>
<evidence type="ECO:0000256" key="8">
    <source>
        <dbReference type="ARBA" id="ARBA00023136"/>
    </source>
</evidence>
<evidence type="ECO:0000256" key="10">
    <source>
        <dbReference type="RuleBase" id="RU004004"/>
    </source>
</evidence>
<proteinExistence type="inferred from homology"/>
<evidence type="ECO:0000256" key="9">
    <source>
        <dbReference type="ARBA" id="ARBA00023237"/>
    </source>
</evidence>
<accession>A0A060HC09</accession>
<keyword evidence="8" id="KW-0472">Membrane</keyword>
<keyword evidence="9" id="KW-0998">Cell outer membrane</keyword>
<dbReference type="PATRIC" id="fig|155920.8.peg.2444"/>
<comment type="subcellular location">
    <subcellularLocation>
        <location evidence="1 10">Cell outer membrane</location>
    </subcellularLocation>
</comment>
<dbReference type="InterPro" id="IPR050810">
    <property type="entry name" value="Bact_Secretion_Sys_Channel"/>
</dbReference>
<dbReference type="Pfam" id="PF00263">
    <property type="entry name" value="Secretin"/>
    <property type="match status" value="1"/>
</dbReference>
<keyword evidence="3 10" id="KW-0813">Transport</keyword>
<keyword evidence="6" id="KW-0732">Signal</keyword>
<dbReference type="GO" id="GO:0015628">
    <property type="term" value="P:protein secretion by the type II secretion system"/>
    <property type="evidence" value="ECO:0007669"/>
    <property type="project" value="InterPro"/>
</dbReference>
<feature type="region of interest" description="Disordered" evidence="11">
    <location>
        <begin position="387"/>
        <end position="438"/>
    </location>
</feature>
<dbReference type="PANTHER" id="PTHR30332">
    <property type="entry name" value="PROBABLE GENERAL SECRETION PATHWAY PROTEIN D"/>
    <property type="match status" value="1"/>
</dbReference>
<dbReference type="InterPro" id="IPR001775">
    <property type="entry name" value="GspD/PilQ"/>
</dbReference>
<evidence type="ECO:0000256" key="1">
    <source>
        <dbReference type="ARBA" id="ARBA00004442"/>
    </source>
</evidence>
<feature type="compositionally biased region" description="Polar residues" evidence="11">
    <location>
        <begin position="411"/>
        <end position="438"/>
    </location>
</feature>
<feature type="domain" description="GspD-like N0" evidence="14">
    <location>
        <begin position="109"/>
        <end position="174"/>
    </location>
</feature>
<dbReference type="GO" id="GO:0015627">
    <property type="term" value="C:type II protein secretion system complex"/>
    <property type="evidence" value="ECO:0007669"/>
    <property type="project" value="InterPro"/>
</dbReference>
<dbReference type="GO" id="GO:0009279">
    <property type="term" value="C:cell outer membrane"/>
    <property type="evidence" value="ECO:0007669"/>
    <property type="project" value="UniProtKB-SubCell"/>
</dbReference>
<dbReference type="NCBIfam" id="TIGR02517">
    <property type="entry name" value="type_II_gspD"/>
    <property type="match status" value="1"/>
</dbReference>
<feature type="domain" description="NolW-like" evidence="13">
    <location>
        <begin position="344"/>
        <end position="482"/>
    </location>
</feature>
<dbReference type="InterPro" id="IPR038591">
    <property type="entry name" value="NolW-like_sf"/>
</dbReference>
<dbReference type="Proteomes" id="UP000027215">
    <property type="component" value="Chromosome"/>
</dbReference>
<dbReference type="RefSeq" id="WP_024748760.1">
    <property type="nucleotide sequence ID" value="NZ_CP006696.1"/>
</dbReference>
<evidence type="ECO:0000256" key="5">
    <source>
        <dbReference type="ARBA" id="ARBA00022692"/>
    </source>
</evidence>
<feature type="domain" description="NolW-like" evidence="13">
    <location>
        <begin position="270"/>
        <end position="335"/>
    </location>
</feature>
<dbReference type="HOGENOM" id="CLU_006756_1_2_6"/>
<evidence type="ECO:0000259" key="13">
    <source>
        <dbReference type="Pfam" id="PF03958"/>
    </source>
</evidence>
<gene>
    <name evidence="15" type="ORF">D934_10430</name>
</gene>
<dbReference type="InterPro" id="IPR004845">
    <property type="entry name" value="T2SS_GspD_CS"/>
</dbReference>
<protein>
    <submittedName>
        <fullName evidence="15">General secretion pathway protein D</fullName>
    </submittedName>
</protein>
<dbReference type="InterPro" id="IPR005644">
    <property type="entry name" value="NolW-like"/>
</dbReference>
<dbReference type="Pfam" id="PF03958">
    <property type="entry name" value="Secretin_N"/>
    <property type="match status" value="3"/>
</dbReference>
<dbReference type="InterPro" id="IPR049371">
    <property type="entry name" value="GspD-like_N0"/>
</dbReference>
<dbReference type="PRINTS" id="PR00811">
    <property type="entry name" value="BCTERIALGSPD"/>
</dbReference>
<evidence type="ECO:0000256" key="7">
    <source>
        <dbReference type="ARBA" id="ARBA00022927"/>
    </source>
</evidence>
<dbReference type="PROSITE" id="PS00875">
    <property type="entry name" value="T2SP_D"/>
    <property type="match status" value="1"/>
</dbReference>
<dbReference type="PANTHER" id="PTHR30332:SF25">
    <property type="entry name" value="SECRETIN XPSD"/>
    <property type="match status" value="1"/>
</dbReference>
<evidence type="ECO:0000256" key="4">
    <source>
        <dbReference type="ARBA" id="ARBA00022452"/>
    </source>
</evidence>
<dbReference type="AlphaFoldDB" id="A0A060HC09"/>
<keyword evidence="7" id="KW-0653">Protein transport</keyword>
<keyword evidence="5" id="KW-0812">Transmembrane</keyword>
<dbReference type="Pfam" id="PF21305">
    <property type="entry name" value="type_II_gspD_N0"/>
    <property type="match status" value="1"/>
</dbReference>
<keyword evidence="4" id="KW-1134">Transmembrane beta strand</keyword>
<dbReference type="Gene3D" id="3.30.1370.120">
    <property type="match status" value="3"/>
</dbReference>
<name>A0A060HC09_XYLFS</name>
<evidence type="ECO:0000313" key="16">
    <source>
        <dbReference type="Proteomes" id="UP000027215"/>
    </source>
</evidence>
<dbReference type="Gene3D" id="3.55.50.30">
    <property type="match status" value="1"/>
</dbReference>
<dbReference type="KEGG" id="xfs:D934_10430"/>
<evidence type="ECO:0000259" key="14">
    <source>
        <dbReference type="Pfam" id="PF21305"/>
    </source>
</evidence>
<organism evidence="15 16">
    <name type="scientific">Xylella fastidiosa subsp. sandyi Ann-1</name>
    <dbReference type="NCBI Taxonomy" id="155920"/>
    <lineage>
        <taxon>Bacteria</taxon>
        <taxon>Pseudomonadati</taxon>
        <taxon>Pseudomonadota</taxon>
        <taxon>Gammaproteobacteria</taxon>
        <taxon>Lysobacterales</taxon>
        <taxon>Lysobacteraceae</taxon>
        <taxon>Xylella</taxon>
    </lineage>
</organism>
<dbReference type="EMBL" id="CP006696">
    <property type="protein sequence ID" value="AIC10437.1"/>
    <property type="molecule type" value="Genomic_DNA"/>
</dbReference>
<evidence type="ECO:0000256" key="6">
    <source>
        <dbReference type="ARBA" id="ARBA00022729"/>
    </source>
</evidence>
<dbReference type="InterPro" id="IPR004846">
    <property type="entry name" value="T2SS/T3SS_dom"/>
</dbReference>